<dbReference type="EMBL" id="JACHXU010000001">
    <property type="protein sequence ID" value="MBB3204712.1"/>
    <property type="molecule type" value="Genomic_DNA"/>
</dbReference>
<evidence type="ECO:0000313" key="1">
    <source>
        <dbReference type="EMBL" id="MBB3204712.1"/>
    </source>
</evidence>
<dbReference type="AlphaFoldDB" id="A0A7W5H2Z3"/>
<proteinExistence type="predicted"/>
<comment type="caution">
    <text evidence="1">The sequence shown here is derived from an EMBL/GenBank/DDBJ whole genome shotgun (WGS) entry which is preliminary data.</text>
</comment>
<reference evidence="1 2" key="1">
    <citation type="submission" date="2020-08" db="EMBL/GenBank/DDBJ databases">
        <title>Genomic Encyclopedia of Type Strains, Phase III (KMG-III): the genomes of soil and plant-associated and newly described type strains.</title>
        <authorList>
            <person name="Whitman W."/>
        </authorList>
    </citation>
    <scope>NUCLEOTIDE SEQUENCE [LARGE SCALE GENOMIC DNA]</scope>
    <source>
        <strain evidence="1 2">CECT 8075</strain>
    </source>
</reference>
<protein>
    <submittedName>
        <fullName evidence="1">Uncharacterized protein</fullName>
    </submittedName>
</protein>
<name>A0A7W5H2Z3_9BACT</name>
<gene>
    <name evidence="1" type="ORF">FHS27_000476</name>
</gene>
<organism evidence="1 2">
    <name type="scientific">Aporhodopirellula rubra</name>
    <dbReference type="NCBI Taxonomy" id="980271"/>
    <lineage>
        <taxon>Bacteria</taxon>
        <taxon>Pseudomonadati</taxon>
        <taxon>Planctomycetota</taxon>
        <taxon>Planctomycetia</taxon>
        <taxon>Pirellulales</taxon>
        <taxon>Pirellulaceae</taxon>
        <taxon>Aporhodopirellula</taxon>
    </lineage>
</organism>
<dbReference type="Proteomes" id="UP000536179">
    <property type="component" value="Unassembled WGS sequence"/>
</dbReference>
<accession>A0A7W5H2Z3</accession>
<sequence length="57" mass="6840">MARKIKRSLKFSVEFLKMPGTKSFVANYSYEVWRVCTLYRHFYGDLPPRVSHQSRIN</sequence>
<evidence type="ECO:0000313" key="2">
    <source>
        <dbReference type="Proteomes" id="UP000536179"/>
    </source>
</evidence>
<keyword evidence="2" id="KW-1185">Reference proteome</keyword>